<accession>A0ABU6K756</accession>
<organism evidence="6 7">
    <name type="scientific">Uliginosibacterium silvisoli</name>
    <dbReference type="NCBI Taxonomy" id="3114758"/>
    <lineage>
        <taxon>Bacteria</taxon>
        <taxon>Pseudomonadati</taxon>
        <taxon>Pseudomonadota</taxon>
        <taxon>Betaproteobacteria</taxon>
        <taxon>Rhodocyclales</taxon>
        <taxon>Zoogloeaceae</taxon>
        <taxon>Uliginosibacterium</taxon>
    </lineage>
</organism>
<dbReference type="NCBIfam" id="TIGR00492">
    <property type="entry name" value="alr"/>
    <property type="match status" value="1"/>
</dbReference>
<feature type="active site" description="Proton acceptor; specific for L-alanine" evidence="4">
    <location>
        <position position="253"/>
    </location>
</feature>
<dbReference type="PROSITE" id="PS00395">
    <property type="entry name" value="ALANINE_RACEMASE"/>
    <property type="match status" value="1"/>
</dbReference>
<feature type="modified residue" description="N6-(pyridoxal phosphate)lysine" evidence="4">
    <location>
        <position position="35"/>
    </location>
</feature>
<dbReference type="PANTHER" id="PTHR30511:SF0">
    <property type="entry name" value="ALANINE RACEMASE, CATABOLIC-RELATED"/>
    <property type="match status" value="1"/>
</dbReference>
<comment type="cofactor">
    <cofactor evidence="1 4">
        <name>pyridoxal 5'-phosphate</name>
        <dbReference type="ChEBI" id="CHEBI:597326"/>
    </cofactor>
</comment>
<dbReference type="RefSeq" id="WP_327600682.1">
    <property type="nucleotide sequence ID" value="NZ_JAYXHS010000004.1"/>
</dbReference>
<feature type="domain" description="Alanine racemase C-terminal" evidence="5">
    <location>
        <begin position="232"/>
        <end position="356"/>
    </location>
</feature>
<dbReference type="PRINTS" id="PR00992">
    <property type="entry name" value="ALARACEMASE"/>
</dbReference>
<protein>
    <recommendedName>
        <fullName evidence="4">Alanine racemase</fullName>
        <ecNumber evidence="4">5.1.1.1</ecNumber>
    </recommendedName>
</protein>
<evidence type="ECO:0000256" key="2">
    <source>
        <dbReference type="ARBA" id="ARBA00022898"/>
    </source>
</evidence>
<dbReference type="InterPro" id="IPR020622">
    <property type="entry name" value="Ala_racemase_pyridoxalP-BS"/>
</dbReference>
<keyword evidence="2 4" id="KW-0663">Pyridoxal phosphate</keyword>
<comment type="caution">
    <text evidence="6">The sequence shown here is derived from an EMBL/GenBank/DDBJ whole genome shotgun (WGS) entry which is preliminary data.</text>
</comment>
<comment type="catalytic activity">
    <reaction evidence="4">
        <text>L-alanine = D-alanine</text>
        <dbReference type="Rhea" id="RHEA:20249"/>
        <dbReference type="ChEBI" id="CHEBI:57416"/>
        <dbReference type="ChEBI" id="CHEBI:57972"/>
        <dbReference type="EC" id="5.1.1.1"/>
    </reaction>
</comment>
<dbReference type="Gene3D" id="3.20.20.10">
    <property type="entry name" value="Alanine racemase"/>
    <property type="match status" value="1"/>
</dbReference>
<feature type="active site" description="Proton acceptor; specific for D-alanine" evidence="4">
    <location>
        <position position="35"/>
    </location>
</feature>
<evidence type="ECO:0000313" key="7">
    <source>
        <dbReference type="Proteomes" id="UP001331561"/>
    </source>
</evidence>
<gene>
    <name evidence="6" type="primary">alr</name>
    <name evidence="6" type="ORF">VVD49_18390</name>
</gene>
<comment type="pathway">
    <text evidence="4">Amino-acid biosynthesis; D-alanine biosynthesis; D-alanine from L-alanine: step 1/1.</text>
</comment>
<proteinExistence type="inferred from homology"/>
<comment type="similarity">
    <text evidence="4">Belongs to the alanine racemase family.</text>
</comment>
<dbReference type="Proteomes" id="UP001331561">
    <property type="component" value="Unassembled WGS sequence"/>
</dbReference>
<evidence type="ECO:0000259" key="5">
    <source>
        <dbReference type="SMART" id="SM01005"/>
    </source>
</evidence>
<dbReference type="EC" id="5.1.1.1" evidence="4"/>
<dbReference type="InterPro" id="IPR000821">
    <property type="entry name" value="Ala_racemase"/>
</dbReference>
<dbReference type="Gene3D" id="2.40.37.10">
    <property type="entry name" value="Lyase, Ornithine Decarboxylase, Chain A, domain 1"/>
    <property type="match status" value="1"/>
</dbReference>
<dbReference type="InterPro" id="IPR011079">
    <property type="entry name" value="Ala_racemase_C"/>
</dbReference>
<dbReference type="PANTHER" id="PTHR30511">
    <property type="entry name" value="ALANINE RACEMASE"/>
    <property type="match status" value="1"/>
</dbReference>
<dbReference type="CDD" id="cd06827">
    <property type="entry name" value="PLPDE_III_AR_proteobact"/>
    <property type="match status" value="1"/>
</dbReference>
<comment type="function">
    <text evidence="4">Catalyzes the interconversion of L-alanine and D-alanine. May also act on other amino acids.</text>
</comment>
<sequence length="361" mass="38414">MARPIRARIDTAAFRHNYLLSKQHAPQSRAWCVVKANAYGHGLANCAEAVRDVVDGFALLDMAEAAWLRSEGFLQPVLLLEGGFDAAELHEAAKLNLAIVVHAMPQLDALEEAVLSQRLDVFLKINTGMNRLGFVPADVPKVLARLRACGNVRSLTLMTHFACADGLGIASQWACFTDCMAGSELPFSAANSAALLRFPETHGAWVRPGIMLYGGSPMPASQSAADLGVRPVMTLISELIGVQTLHAGEHVGYGATFTAEHEMRVGVVACGYADGYPRHAPTGTPILVDGVRTRTLGRVSMDMLAVDLTPVPNATIGSPVTLWGKGLPADEVATAAGTISYELFCALARRVLVTTTDNKNG</sequence>
<dbReference type="InterPro" id="IPR009006">
    <property type="entry name" value="Ala_racemase/Decarboxylase_C"/>
</dbReference>
<dbReference type="EMBL" id="JAYXHS010000004">
    <property type="protein sequence ID" value="MEC5387708.1"/>
    <property type="molecule type" value="Genomic_DNA"/>
</dbReference>
<dbReference type="GO" id="GO:0008784">
    <property type="term" value="F:alanine racemase activity"/>
    <property type="evidence" value="ECO:0007669"/>
    <property type="project" value="UniProtKB-EC"/>
</dbReference>
<dbReference type="HAMAP" id="MF_01201">
    <property type="entry name" value="Ala_racemase"/>
    <property type="match status" value="1"/>
</dbReference>
<reference evidence="6 7" key="1">
    <citation type="submission" date="2024-01" db="EMBL/GenBank/DDBJ databases">
        <title>Uliginosibacterium soil sp. nov.</title>
        <authorList>
            <person name="Lv Y."/>
        </authorList>
    </citation>
    <scope>NUCLEOTIDE SEQUENCE [LARGE SCALE GENOMIC DNA]</scope>
    <source>
        <strain evidence="6 7">H3</strain>
    </source>
</reference>
<dbReference type="SUPFAM" id="SSF50621">
    <property type="entry name" value="Alanine racemase C-terminal domain-like"/>
    <property type="match status" value="1"/>
</dbReference>
<dbReference type="Pfam" id="PF00842">
    <property type="entry name" value="Ala_racemase_C"/>
    <property type="match status" value="1"/>
</dbReference>
<name>A0ABU6K756_9RHOO</name>
<dbReference type="InterPro" id="IPR001608">
    <property type="entry name" value="Ala_racemase_N"/>
</dbReference>
<dbReference type="InterPro" id="IPR029066">
    <property type="entry name" value="PLP-binding_barrel"/>
</dbReference>
<evidence type="ECO:0000256" key="3">
    <source>
        <dbReference type="ARBA" id="ARBA00023235"/>
    </source>
</evidence>
<dbReference type="SUPFAM" id="SSF51419">
    <property type="entry name" value="PLP-binding barrel"/>
    <property type="match status" value="1"/>
</dbReference>
<feature type="binding site" evidence="4">
    <location>
        <position position="131"/>
    </location>
    <ligand>
        <name>substrate</name>
    </ligand>
</feature>
<evidence type="ECO:0000313" key="6">
    <source>
        <dbReference type="EMBL" id="MEC5387708.1"/>
    </source>
</evidence>
<feature type="binding site" evidence="4">
    <location>
        <position position="301"/>
    </location>
    <ligand>
        <name>substrate</name>
    </ligand>
</feature>
<dbReference type="Pfam" id="PF01168">
    <property type="entry name" value="Ala_racemase_N"/>
    <property type="match status" value="1"/>
</dbReference>
<evidence type="ECO:0000256" key="4">
    <source>
        <dbReference type="HAMAP-Rule" id="MF_01201"/>
    </source>
</evidence>
<dbReference type="SMART" id="SM01005">
    <property type="entry name" value="Ala_racemase_C"/>
    <property type="match status" value="1"/>
</dbReference>
<keyword evidence="7" id="KW-1185">Reference proteome</keyword>
<keyword evidence="3 4" id="KW-0413">Isomerase</keyword>
<evidence type="ECO:0000256" key="1">
    <source>
        <dbReference type="ARBA" id="ARBA00001933"/>
    </source>
</evidence>